<dbReference type="Gramene" id="Pp3c11_23650V3.2">
    <property type="protein sequence ID" value="Pp3c11_23650V3.2"/>
    <property type="gene ID" value="Pp3c11_23650"/>
</dbReference>
<dbReference type="GO" id="GO:0005737">
    <property type="term" value="C:cytoplasm"/>
    <property type="evidence" value="ECO:0000318"/>
    <property type="project" value="GO_Central"/>
</dbReference>
<accession>A0A2K1JVZ7</accession>
<reference evidence="5 7" key="2">
    <citation type="journal article" date="2018" name="Plant J.">
        <title>The Physcomitrella patens chromosome-scale assembly reveals moss genome structure and evolution.</title>
        <authorList>
            <person name="Lang D."/>
            <person name="Ullrich K.K."/>
            <person name="Murat F."/>
            <person name="Fuchs J."/>
            <person name="Jenkins J."/>
            <person name="Haas F.B."/>
            <person name="Piednoel M."/>
            <person name="Gundlach H."/>
            <person name="Van Bel M."/>
            <person name="Meyberg R."/>
            <person name="Vives C."/>
            <person name="Morata J."/>
            <person name="Symeonidi A."/>
            <person name="Hiss M."/>
            <person name="Muchero W."/>
            <person name="Kamisugi Y."/>
            <person name="Saleh O."/>
            <person name="Blanc G."/>
            <person name="Decker E.L."/>
            <person name="van Gessel N."/>
            <person name="Grimwood J."/>
            <person name="Hayes R.D."/>
            <person name="Graham S.W."/>
            <person name="Gunter L.E."/>
            <person name="McDaniel S.F."/>
            <person name="Hoernstein S.N.W."/>
            <person name="Larsson A."/>
            <person name="Li F.W."/>
            <person name="Perroud P.F."/>
            <person name="Phillips J."/>
            <person name="Ranjan P."/>
            <person name="Rokshar D.S."/>
            <person name="Rothfels C.J."/>
            <person name="Schneider L."/>
            <person name="Shu S."/>
            <person name="Stevenson D.W."/>
            <person name="Thummler F."/>
            <person name="Tillich M."/>
            <person name="Villarreal Aguilar J.C."/>
            <person name="Widiez T."/>
            <person name="Wong G.K."/>
            <person name="Wymore A."/>
            <person name="Zhang Y."/>
            <person name="Zimmer A.D."/>
            <person name="Quatrano R.S."/>
            <person name="Mayer K.F.X."/>
            <person name="Goodstein D."/>
            <person name="Casacuberta J.M."/>
            <person name="Vandepoele K."/>
            <person name="Reski R."/>
            <person name="Cuming A.C."/>
            <person name="Tuskan G.A."/>
            <person name="Maumus F."/>
            <person name="Salse J."/>
            <person name="Schmutz J."/>
            <person name="Rensing S.A."/>
        </authorList>
    </citation>
    <scope>NUCLEOTIDE SEQUENCE [LARGE SCALE GENOMIC DNA]</scope>
    <source>
        <strain evidence="6 7">cv. Gransden 2004</strain>
    </source>
</reference>
<dbReference type="Gramene" id="Pp3c11_23650V3.1">
    <property type="protein sequence ID" value="Pp3c11_23650V3.1"/>
    <property type="gene ID" value="Pp3c11_23650"/>
</dbReference>
<dbReference type="PaxDb" id="3218-PP1S31_72V6.1"/>
<evidence type="ECO:0000256" key="1">
    <source>
        <dbReference type="SAM" id="MobiDB-lite"/>
    </source>
</evidence>
<dbReference type="STRING" id="3218.A0A2K1JVZ7"/>
<feature type="compositionally biased region" description="Polar residues" evidence="1">
    <location>
        <begin position="1032"/>
        <end position="1045"/>
    </location>
</feature>
<dbReference type="EMBL" id="ABEU02000011">
    <property type="protein sequence ID" value="PNR45705.1"/>
    <property type="molecule type" value="Genomic_DNA"/>
</dbReference>
<dbReference type="InterPro" id="IPR039694">
    <property type="entry name" value="WDR11"/>
</dbReference>
<reference evidence="5 7" key="1">
    <citation type="journal article" date="2008" name="Science">
        <title>The Physcomitrella genome reveals evolutionary insights into the conquest of land by plants.</title>
        <authorList>
            <person name="Rensing S."/>
            <person name="Lang D."/>
            <person name="Zimmer A."/>
            <person name="Terry A."/>
            <person name="Salamov A."/>
            <person name="Shapiro H."/>
            <person name="Nishiyama T."/>
            <person name="Perroud P.-F."/>
            <person name="Lindquist E."/>
            <person name="Kamisugi Y."/>
            <person name="Tanahashi T."/>
            <person name="Sakakibara K."/>
            <person name="Fujita T."/>
            <person name="Oishi K."/>
            <person name="Shin-I T."/>
            <person name="Kuroki Y."/>
            <person name="Toyoda A."/>
            <person name="Suzuki Y."/>
            <person name="Hashimoto A."/>
            <person name="Yamaguchi K."/>
            <person name="Sugano A."/>
            <person name="Kohara Y."/>
            <person name="Fujiyama A."/>
            <person name="Anterola A."/>
            <person name="Aoki S."/>
            <person name="Ashton N."/>
            <person name="Barbazuk W.B."/>
            <person name="Barker E."/>
            <person name="Bennetzen J."/>
            <person name="Bezanilla M."/>
            <person name="Blankenship R."/>
            <person name="Cho S.H."/>
            <person name="Dutcher S."/>
            <person name="Estelle M."/>
            <person name="Fawcett J.A."/>
            <person name="Gundlach H."/>
            <person name="Hanada K."/>
            <person name="Heyl A."/>
            <person name="Hicks K.A."/>
            <person name="Hugh J."/>
            <person name="Lohr M."/>
            <person name="Mayer K."/>
            <person name="Melkozernov A."/>
            <person name="Murata T."/>
            <person name="Nelson D."/>
            <person name="Pils B."/>
            <person name="Prigge M."/>
            <person name="Reiss B."/>
            <person name="Renner T."/>
            <person name="Rombauts S."/>
            <person name="Rushton P."/>
            <person name="Sanderfoot A."/>
            <person name="Schween G."/>
            <person name="Shiu S.-H."/>
            <person name="Stueber K."/>
            <person name="Theodoulou F.L."/>
            <person name="Tu H."/>
            <person name="Van de Peer Y."/>
            <person name="Verrier P.J."/>
            <person name="Waters E."/>
            <person name="Wood A."/>
            <person name="Yang L."/>
            <person name="Cove D."/>
            <person name="Cuming A."/>
            <person name="Hasebe M."/>
            <person name="Lucas S."/>
            <person name="Mishler D.B."/>
            <person name="Reski R."/>
            <person name="Grigoriev I."/>
            <person name="Quatrano R.S."/>
            <person name="Boore J.L."/>
        </authorList>
    </citation>
    <scope>NUCLEOTIDE SEQUENCE [LARGE SCALE GENOMIC DNA]</scope>
    <source>
        <strain evidence="6 7">cv. Gransden 2004</strain>
    </source>
</reference>
<dbReference type="Pfam" id="PF23752">
    <property type="entry name" value="Beta-prop_WDR11_2nd"/>
    <property type="match status" value="1"/>
</dbReference>
<dbReference type="PANTHER" id="PTHR14593">
    <property type="entry name" value="WD REPEAT-CONTAINING PROTEIN 11"/>
    <property type="match status" value="1"/>
</dbReference>
<feature type="domain" description="WDR11 first beta-propeller" evidence="2">
    <location>
        <begin position="15"/>
        <end position="445"/>
    </location>
</feature>
<dbReference type="InterPro" id="IPR015943">
    <property type="entry name" value="WD40/YVTN_repeat-like_dom_sf"/>
</dbReference>
<dbReference type="RefSeq" id="XP_024388449.1">
    <property type="nucleotide sequence ID" value="XM_024532681.2"/>
</dbReference>
<proteinExistence type="predicted"/>
<sequence length="1352" mass="145348">MSGVGSGVGWVLSPPPSKDNGGAAHCSPHGLIAYGAGSSVVVMEPRTMQLVAVLPMIAPKNASLQPAPFVTAVQWTPEGISRDLVGEDFSTAHMQLAVGDRHGRVAIWDVASGDICTWLDVDAEKGKQGIQDVCWVYGQPWLLAVIHGPTSLNIWDPVTGRCIWRFDSGGELLGCVRADPFDPRQFCLVGLRGLLMSVLVAGVSDSEILTKQYIIPGQDEKGLMVEKTRDGTSSSGSSSSGTPALAFAPGVIVRCLYSRTRRGLLYVMMPREIVVFDLAFGMPLATTSLPRGCSKLLDLLACADGDVLYCAHQDGKVSAWRRKEDKQVFSLCFMGTLMPSIGSPVPAPAVLAVVHCPLQLQVQKSSNDNQSSSLQVDSLPGAISVSSTLAQNDQLVEVKILPALEATLLSITDDGRLLRWVINGDDAESEPISLTGTKLTHRNSGESNTTGELVHSNSNGLNSEALFKLDLTGQLQLLSSVVTTLAVPMPSILAMGLGGEGSNAGAVSVPLVALACQGGSLELVDTAANTITASFAVHSNQTVRGVRWLGNTRLVSFSYTEVKGKGGGFVNRLVLTCVRSGHSKVFRVIQKPERSPMRALRTSPSGRYLLILFKEAPAEVWEVSSTPQMIRSVALPFTVMEWALPPAPKAAAAAAASWGKKTAMMKERPTIASAAASASAPIISGADSQDSEIAESFAFALVNGSLGVFELRGRRVRDFKPKFPSASFVSADVLITAMAYRTPHVVMGDRTGSIRWWDVVTGLSSSFSTHRGGVRRIKFAPVRIGDPTRGRIAVLFNDHSFAVYDLDTHDPLTHSLVQPHLGGILVLELDWYPLRPDKNEPLLLCIAGADGSFRLLEVQNLAGSKSSQLAKPTQWQRYRPMPLCCAALLPPPHALSLRIILQQGVQPSWLAIETTSTGEASIQRTPSQALGSRGGDLRHYLIPHNPVLGETVFAEVLLKALEPYRRAGRLLDEERVEQYAAVFKQGVATRCAFAAAQFGENSEAVFWLQLPRALALLSYGSAGPTAFWRPMRQSNSSATGENSQESEVKESYDSEVPVNESLDSGMTFINPKVAIPFTPVGVLPAAPFKLTHGCTDILPSEQSVVRLVARERIGWHEKCTGTEATQRRVHELIAIGDFESAVTLLLATPPNNPLFYMDALRAVSLASAVSTGLHELAVKVVAANMVGTDDSLSGTHLLCAVGRYQEACSQLQDAGRWVDAATLAATHLQGSDHARVLERWAHYVLNTEHNLWRAMILFVAAGELVEALATLRNTKQPDTAAMFLLACHEAKVSAKASLQDLKEPEVLIGDDSFDLPGDLALHHDDVQAVCEYFGEYQRHLAHACTGIGAVMD</sequence>
<dbReference type="EnsemblPlants" id="Pp3c11_23650V3.2">
    <property type="protein sequence ID" value="Pp3c11_23650V3.2"/>
    <property type="gene ID" value="Pp3c11_23650"/>
</dbReference>
<feature type="domain" description="WDR11 second beta-propeller" evidence="3">
    <location>
        <begin position="477"/>
        <end position="881"/>
    </location>
</feature>
<dbReference type="Pfam" id="PF23753">
    <property type="entry name" value="TPR_WDR11"/>
    <property type="match status" value="1"/>
</dbReference>
<dbReference type="OrthoDB" id="1291858at2759"/>
<evidence type="ECO:0000259" key="2">
    <source>
        <dbReference type="Pfam" id="PF23751"/>
    </source>
</evidence>
<dbReference type="Pfam" id="PF23751">
    <property type="entry name" value="Beta-prop_WDR11_1st"/>
    <property type="match status" value="1"/>
</dbReference>
<evidence type="ECO:0000313" key="6">
    <source>
        <dbReference type="EnsemblPlants" id="Pp3c11_23650V3.1"/>
    </source>
</evidence>
<evidence type="ECO:0000259" key="3">
    <source>
        <dbReference type="Pfam" id="PF23752"/>
    </source>
</evidence>
<protein>
    <submittedName>
        <fullName evidence="5 6">Uncharacterized protein</fullName>
    </submittedName>
</protein>
<dbReference type="PANTHER" id="PTHR14593:SF5">
    <property type="entry name" value="WD REPEAT-CONTAINING PROTEIN 11"/>
    <property type="match status" value="1"/>
</dbReference>
<organism evidence="5">
    <name type="scientific">Physcomitrium patens</name>
    <name type="common">Spreading-leaved earth moss</name>
    <name type="synonym">Physcomitrella patens</name>
    <dbReference type="NCBI Taxonomy" id="3218"/>
    <lineage>
        <taxon>Eukaryota</taxon>
        <taxon>Viridiplantae</taxon>
        <taxon>Streptophyta</taxon>
        <taxon>Embryophyta</taxon>
        <taxon>Bryophyta</taxon>
        <taxon>Bryophytina</taxon>
        <taxon>Bryopsida</taxon>
        <taxon>Funariidae</taxon>
        <taxon>Funariales</taxon>
        <taxon>Funariaceae</taxon>
        <taxon>Physcomitrium</taxon>
    </lineage>
</organism>
<dbReference type="InterPro" id="IPR036322">
    <property type="entry name" value="WD40_repeat_dom_sf"/>
</dbReference>
<feature type="domain" description="WDR11 TPR" evidence="4">
    <location>
        <begin position="921"/>
        <end position="1344"/>
    </location>
</feature>
<dbReference type="EnsemblPlants" id="Pp3c11_23650V3.1">
    <property type="protein sequence ID" value="Pp3c11_23650V3.1"/>
    <property type="gene ID" value="Pp3c11_23650"/>
</dbReference>
<evidence type="ECO:0000259" key="4">
    <source>
        <dbReference type="Pfam" id="PF23753"/>
    </source>
</evidence>
<evidence type="ECO:0000313" key="7">
    <source>
        <dbReference type="Proteomes" id="UP000006727"/>
    </source>
</evidence>
<dbReference type="InterPro" id="IPR057854">
    <property type="entry name" value="TPR_WDR11"/>
</dbReference>
<keyword evidence="7" id="KW-1185">Reference proteome</keyword>
<dbReference type="SUPFAM" id="SSF50978">
    <property type="entry name" value="WD40 repeat-like"/>
    <property type="match status" value="1"/>
</dbReference>
<gene>
    <name evidence="6" type="primary">LOC112288484</name>
    <name evidence="5" type="ORF">PHYPA_015476</name>
</gene>
<dbReference type="InterPro" id="IPR057852">
    <property type="entry name" value="Beta-prop_WDR11_1st"/>
</dbReference>
<dbReference type="FunFam" id="2.130.10.10:FF:002033">
    <property type="entry name" value="Predicted protein"/>
    <property type="match status" value="1"/>
</dbReference>
<dbReference type="GeneID" id="112288484"/>
<dbReference type="Gene3D" id="2.130.10.10">
    <property type="entry name" value="YVTN repeat-like/Quinoprotein amine dehydrogenase"/>
    <property type="match status" value="2"/>
</dbReference>
<feature type="region of interest" description="Disordered" evidence="1">
    <location>
        <begin position="1030"/>
        <end position="1055"/>
    </location>
</feature>
<dbReference type="SUPFAM" id="SSF50998">
    <property type="entry name" value="Quinoprotein alcohol dehydrogenase-like"/>
    <property type="match status" value="1"/>
</dbReference>
<name>A0A2K1JVZ7_PHYPA</name>
<dbReference type="FunFam" id="2.130.10.10:FF:001078">
    <property type="entry name" value="Transducin family protein / WD-40 repeat family protein"/>
    <property type="match status" value="1"/>
</dbReference>
<evidence type="ECO:0000313" key="5">
    <source>
        <dbReference type="EMBL" id="PNR45705.1"/>
    </source>
</evidence>
<dbReference type="Proteomes" id="UP000006727">
    <property type="component" value="Chromosome 11"/>
</dbReference>
<reference evidence="6" key="3">
    <citation type="submission" date="2020-12" db="UniProtKB">
        <authorList>
            <consortium name="EnsemblPlants"/>
        </authorList>
    </citation>
    <scope>IDENTIFICATION</scope>
</reference>
<dbReference type="InterPro" id="IPR011047">
    <property type="entry name" value="Quinoprotein_ADH-like_sf"/>
</dbReference>
<dbReference type="OMA" id="RPFELWE"/>
<dbReference type="InterPro" id="IPR057853">
    <property type="entry name" value="Beta-prop_WDR11_2nd"/>
</dbReference>